<protein>
    <recommendedName>
        <fullName evidence="3">Tautomerase family protein</fullName>
    </recommendedName>
</protein>
<reference evidence="2" key="1">
    <citation type="submission" date="2013-02" db="EMBL/GenBank/DDBJ databases">
        <title>The Genome Sequence of Acinetobacter sp. NIPH 236.</title>
        <authorList>
            <consortium name="The Broad Institute Genome Sequencing Platform"/>
            <consortium name="The Broad Institute Genome Sequencing Center for Infectious Disease"/>
            <person name="Cerqueira G."/>
            <person name="Feldgarden M."/>
            <person name="Courvalin P."/>
            <person name="Perichon B."/>
            <person name="Grillot-Courvalin C."/>
            <person name="Clermont D."/>
            <person name="Rocha E."/>
            <person name="Yoon E.-J."/>
            <person name="Nemec A."/>
            <person name="Walker B."/>
            <person name="Young S.K."/>
            <person name="Zeng Q."/>
            <person name="Gargeya S."/>
            <person name="Fitzgerald M."/>
            <person name="Haas B."/>
            <person name="Abouelleil A."/>
            <person name="Alvarado L."/>
            <person name="Arachchi H.M."/>
            <person name="Berlin A.M."/>
            <person name="Chapman S.B."/>
            <person name="Dewar J."/>
            <person name="Goldberg J."/>
            <person name="Griggs A."/>
            <person name="Gujja S."/>
            <person name="Hansen M."/>
            <person name="Howarth C."/>
            <person name="Imamovic A."/>
            <person name="Larimer J."/>
            <person name="McCowan C."/>
            <person name="Murphy C."/>
            <person name="Neiman D."/>
            <person name="Pearson M."/>
            <person name="Priest M."/>
            <person name="Roberts A."/>
            <person name="Saif S."/>
            <person name="Shea T."/>
            <person name="Sisk P."/>
            <person name="Sykes S."/>
            <person name="Wortman J."/>
            <person name="Nusbaum C."/>
            <person name="Birren B."/>
        </authorList>
    </citation>
    <scope>NUCLEOTIDE SEQUENCE [LARGE SCALE GENOMIC DNA]</scope>
    <source>
        <strain evidence="2">NIPH 236</strain>
    </source>
</reference>
<dbReference type="Pfam" id="PF14552">
    <property type="entry name" value="Tautomerase_2"/>
    <property type="match status" value="1"/>
</dbReference>
<accession>A0ABN0JS41</accession>
<dbReference type="InterPro" id="IPR037479">
    <property type="entry name" value="Tauto_MSAD"/>
</dbReference>
<evidence type="ECO:0008006" key="3">
    <source>
        <dbReference type="Google" id="ProtNLM"/>
    </source>
</evidence>
<dbReference type="Gene3D" id="3.30.429.10">
    <property type="entry name" value="Macrophage Migration Inhibitory Factor"/>
    <property type="match status" value="1"/>
</dbReference>
<dbReference type="SUPFAM" id="SSF55331">
    <property type="entry name" value="Tautomerase/MIF"/>
    <property type="match status" value="1"/>
</dbReference>
<evidence type="ECO:0000313" key="2">
    <source>
        <dbReference type="Proteomes" id="UP000013190"/>
    </source>
</evidence>
<dbReference type="PANTHER" id="PTHR38460">
    <property type="entry name" value="TAUTOMERASE YOLI-RELATED"/>
    <property type="match status" value="1"/>
</dbReference>
<dbReference type="Proteomes" id="UP000013190">
    <property type="component" value="Unassembled WGS sequence"/>
</dbReference>
<dbReference type="EMBL" id="APOJ01000016">
    <property type="protein sequence ID" value="ENU28077.1"/>
    <property type="molecule type" value="Genomic_DNA"/>
</dbReference>
<dbReference type="PANTHER" id="PTHR38460:SF1">
    <property type="entry name" value="TAUTOMERASE YOLI-RELATED"/>
    <property type="match status" value="1"/>
</dbReference>
<comment type="caution">
    <text evidence="1">The sequence shown here is derived from an EMBL/GenBank/DDBJ whole genome shotgun (WGS) entry which is preliminary data.</text>
</comment>
<gene>
    <name evidence="1" type="ORF">F992_00914</name>
</gene>
<proteinExistence type="predicted"/>
<evidence type="ECO:0000313" key="1">
    <source>
        <dbReference type="EMBL" id="ENU28077.1"/>
    </source>
</evidence>
<dbReference type="GeneID" id="92834334"/>
<organism evidence="1 2">
    <name type="scientific">Acinetobacter modestus</name>
    <dbReference type="NCBI Taxonomy" id="1776740"/>
    <lineage>
        <taxon>Bacteria</taxon>
        <taxon>Pseudomonadati</taxon>
        <taxon>Pseudomonadota</taxon>
        <taxon>Gammaproteobacteria</taxon>
        <taxon>Moraxellales</taxon>
        <taxon>Moraxellaceae</taxon>
        <taxon>Acinetobacter</taxon>
    </lineage>
</organism>
<reference evidence="1 2" key="2">
    <citation type="journal article" date="2016" name="Int. J. Syst. Evol. Microbiol.">
        <title>Taxonomy of haemolytic and/or proteolytic strains of the genus Acinetobacter with the proposal of Acinetobacter courvalinii sp. nov. (genomic species 14 sensu Bouvet &amp; Jeanjean), Acinetobacter dispersus sp. nov. (genomic species 17), Acinetobacter modestus sp. nov., Acinetobacter proteolyticus sp. nov. and Acinetobacter vivianii sp. nov.</title>
        <authorList>
            <person name="Nemec A."/>
            <person name="Radolfova-Krizova L."/>
            <person name="Maixnerova M."/>
            <person name="Vrestiakova E."/>
            <person name="Jezek P."/>
            <person name="Sedo O."/>
        </authorList>
    </citation>
    <scope>NUCLEOTIDE SEQUENCE [LARGE SCALE GENOMIC DNA]</scope>
    <source>
        <strain evidence="1 2">NIPH 236</strain>
    </source>
</reference>
<sequence>MPLSKIEVCYSHAPETVQALMHAVIQAQREVLQIPEHDRQIRYIEHRPEHFWIPPNKSEKYTLIEICMFYGRSLETKKKLYQTLVKNLTELGIPKDDIFILLQEQALENWGIRGGIPASEVDLGFKVEI</sequence>
<name>A0ABN0JS41_9GAMM</name>
<keyword evidence="2" id="KW-1185">Reference proteome</keyword>
<dbReference type="InterPro" id="IPR014347">
    <property type="entry name" value="Tautomerase/MIF_sf"/>
</dbReference>
<dbReference type="RefSeq" id="WP_004660261.1">
    <property type="nucleotide sequence ID" value="NZ_BMDV01000003.1"/>
</dbReference>